<dbReference type="Proteomes" id="UP000076744">
    <property type="component" value="Unassembled WGS sequence"/>
</dbReference>
<feature type="compositionally biased region" description="Acidic residues" evidence="1">
    <location>
        <begin position="62"/>
        <end position="72"/>
    </location>
</feature>
<protein>
    <submittedName>
        <fullName evidence="4">Uncharacterized protein</fullName>
    </submittedName>
</protein>
<name>A0A162JJZ2_CORFA</name>
<comment type="caution">
    <text evidence="4">The sequence shown here is derived from an EMBL/GenBank/DDBJ whole genome shotgun (WGS) entry which is preliminary data.</text>
</comment>
<evidence type="ECO:0000256" key="1">
    <source>
        <dbReference type="SAM" id="MobiDB-lite"/>
    </source>
</evidence>
<evidence type="ECO:0000313" key="5">
    <source>
        <dbReference type="Proteomes" id="UP000076744"/>
    </source>
</evidence>
<keyword evidence="5" id="KW-1185">Reference proteome</keyword>
<feature type="region of interest" description="Disordered" evidence="1">
    <location>
        <begin position="21"/>
        <end position="104"/>
    </location>
</feature>
<feature type="compositionally biased region" description="Polar residues" evidence="1">
    <location>
        <begin position="331"/>
        <end position="352"/>
    </location>
</feature>
<evidence type="ECO:0000313" key="4">
    <source>
        <dbReference type="EMBL" id="OAA45368.1"/>
    </source>
</evidence>
<dbReference type="RefSeq" id="XP_018699618.1">
    <property type="nucleotide sequence ID" value="XM_018853202.1"/>
</dbReference>
<keyword evidence="2" id="KW-1133">Transmembrane helix</keyword>
<dbReference type="OrthoDB" id="4870414at2759"/>
<feature type="signal peptide" evidence="3">
    <location>
        <begin position="1"/>
        <end position="23"/>
    </location>
</feature>
<evidence type="ECO:0000256" key="3">
    <source>
        <dbReference type="SAM" id="SignalP"/>
    </source>
</evidence>
<feature type="compositionally biased region" description="Low complexity" evidence="1">
    <location>
        <begin position="79"/>
        <end position="90"/>
    </location>
</feature>
<organism evidence="4 5">
    <name type="scientific">Cordyceps fumosorosea (strain ARSEF 2679)</name>
    <name type="common">Isaria fumosorosea</name>
    <dbReference type="NCBI Taxonomy" id="1081104"/>
    <lineage>
        <taxon>Eukaryota</taxon>
        <taxon>Fungi</taxon>
        <taxon>Dikarya</taxon>
        <taxon>Ascomycota</taxon>
        <taxon>Pezizomycotina</taxon>
        <taxon>Sordariomycetes</taxon>
        <taxon>Hypocreomycetidae</taxon>
        <taxon>Hypocreales</taxon>
        <taxon>Cordycipitaceae</taxon>
        <taxon>Cordyceps</taxon>
    </lineage>
</organism>
<sequence>MKYTALTAATAALVATAAAGGYGQHDGRAWTPATRTQPPVAGFTLRPTLAPRAPRRGLALREDDDDDDDDDDNRAGKITRGSVTSSATATGSGGGGRSATMTGRPANTCGWDRNGGGFYACADSRASCQYTNGVAGCCSGDGCKKIPKTCVARGSNCDSDNDGGTLCCGRTSAPACFTWLISTSSAGKQETYSMFGCTDKPGTDTLLPTDPAGSSGGGGGGGGKTNTGVIVGGVIGGIIALLLIVLFIWYVVRQRRRGRAEDEKATRSLRNSQLSRGVAWVEGQDSPEDGEKKYSTYGAEQATAAVPRRRPVGSGGRSSVATTVADGDGTGSPNGQVTYSVSSASMTGSQAGTGVVSSVSPAPPPLDGVVEAPDTAVVHGGGPGAPVEVAGTSVTRNMMQNRAELP</sequence>
<feature type="chain" id="PRO_5007835971" evidence="3">
    <location>
        <begin position="24"/>
        <end position="406"/>
    </location>
</feature>
<dbReference type="EMBL" id="AZHB01000057">
    <property type="protein sequence ID" value="OAA45368.1"/>
    <property type="molecule type" value="Genomic_DNA"/>
</dbReference>
<keyword evidence="2" id="KW-0812">Transmembrane</keyword>
<dbReference type="STRING" id="1081104.A0A162JJZ2"/>
<accession>A0A162JJZ2</accession>
<keyword evidence="3" id="KW-0732">Signal</keyword>
<keyword evidence="2" id="KW-0472">Membrane</keyword>
<dbReference type="GeneID" id="30025893"/>
<evidence type="ECO:0000256" key="2">
    <source>
        <dbReference type="SAM" id="Phobius"/>
    </source>
</evidence>
<feature type="region of interest" description="Disordered" evidence="1">
    <location>
        <begin position="309"/>
        <end position="366"/>
    </location>
</feature>
<dbReference type="AlphaFoldDB" id="A0A162JJZ2"/>
<gene>
    <name evidence="4" type="ORF">ISF_09601</name>
</gene>
<reference evidence="4 5" key="1">
    <citation type="journal article" date="2016" name="Genome Biol. Evol.">
        <title>Divergent and convergent evolution of fungal pathogenicity.</title>
        <authorList>
            <person name="Shang Y."/>
            <person name="Xiao G."/>
            <person name="Zheng P."/>
            <person name="Cen K."/>
            <person name="Zhan S."/>
            <person name="Wang C."/>
        </authorList>
    </citation>
    <scope>NUCLEOTIDE SEQUENCE [LARGE SCALE GENOMIC DNA]</scope>
    <source>
        <strain evidence="4 5">ARSEF 2679</strain>
    </source>
</reference>
<feature type="transmembrane region" description="Helical" evidence="2">
    <location>
        <begin position="229"/>
        <end position="252"/>
    </location>
</feature>
<proteinExistence type="predicted"/>